<evidence type="ECO:0000313" key="4">
    <source>
        <dbReference type="EMBL" id="CZT21043.1"/>
    </source>
</evidence>
<gene>
    <name evidence="4" type="ORF">RCC_06904</name>
</gene>
<keyword evidence="3" id="KW-1133">Transmembrane helix</keyword>
<reference evidence="4 5" key="1">
    <citation type="submission" date="2016-03" db="EMBL/GenBank/DDBJ databases">
        <authorList>
            <person name="Ploux O."/>
        </authorList>
    </citation>
    <scope>NUCLEOTIDE SEQUENCE [LARGE SCALE GENOMIC DNA]</scope>
    <source>
        <strain evidence="4 5">URUG2</strain>
    </source>
</reference>
<keyword evidence="3" id="KW-0812">Transmembrane</keyword>
<proteinExistence type="predicted"/>
<evidence type="ECO:0000256" key="2">
    <source>
        <dbReference type="SAM" id="MobiDB-lite"/>
    </source>
</evidence>
<evidence type="ECO:0000256" key="1">
    <source>
        <dbReference type="SAM" id="Coils"/>
    </source>
</evidence>
<evidence type="ECO:0000256" key="3">
    <source>
        <dbReference type="SAM" id="Phobius"/>
    </source>
</evidence>
<keyword evidence="5" id="KW-1185">Reference proteome</keyword>
<sequence length="456" mass="52707">MIQTIMYREHDMKTRFETRIYKTAADEMDTTEDVTPAAPALSLFFSKLPRELRDECYRHAYESEHDGAFKMTSLSDYLRRERDRRKYGSLRLTPVVPRETPICPLLDMRVSKKFFEEATEQWFRQREISCGERYVFNSICDSSPTLRKCLTRFSCVWDSCYFASDSIAEACSAFAHLKRCKGIRTLDVEVRERTFEEFNRLACVDSFTADDFQTMQEARDLLTLPLLTTIQMRPSKCSLGVTAGEKAKWIENVAALDGYMKYQLELRKLARAQQKVDDLAKERARYLERERRKARKHRISQWTAAGNTMSDARPSGLLARARNLFAFGSRTSESSTRSAPAEQGPRNRTHPALRPSASRPTVRFANWKISQDKINKRALIKREKKQQSPFMDRINDLEDAYAGIQELFEGREPRQPERGGVVAFYKKYPIVVVSLATTTTLSVVNSIALWNVLSQR</sequence>
<organism evidence="4 5">
    <name type="scientific">Ramularia collo-cygni</name>
    <dbReference type="NCBI Taxonomy" id="112498"/>
    <lineage>
        <taxon>Eukaryota</taxon>
        <taxon>Fungi</taxon>
        <taxon>Dikarya</taxon>
        <taxon>Ascomycota</taxon>
        <taxon>Pezizomycotina</taxon>
        <taxon>Dothideomycetes</taxon>
        <taxon>Dothideomycetidae</taxon>
        <taxon>Mycosphaerellales</taxon>
        <taxon>Mycosphaerellaceae</taxon>
        <taxon>Ramularia</taxon>
    </lineage>
</organism>
<keyword evidence="3" id="KW-0472">Membrane</keyword>
<evidence type="ECO:0000313" key="5">
    <source>
        <dbReference type="Proteomes" id="UP000225277"/>
    </source>
</evidence>
<protein>
    <submittedName>
        <fullName evidence="4">Uncharacterized protein</fullName>
    </submittedName>
</protein>
<accession>A0A2D3VJE8</accession>
<dbReference type="GeneID" id="35602029"/>
<keyword evidence="1" id="KW-0175">Coiled coil</keyword>
<name>A0A2D3VJE8_9PEZI</name>
<feature type="region of interest" description="Disordered" evidence="2">
    <location>
        <begin position="329"/>
        <end position="359"/>
    </location>
</feature>
<feature type="compositionally biased region" description="Polar residues" evidence="2">
    <location>
        <begin position="329"/>
        <end position="338"/>
    </location>
</feature>
<dbReference type="EMBL" id="FJUY01000010">
    <property type="protein sequence ID" value="CZT21043.1"/>
    <property type="molecule type" value="Genomic_DNA"/>
</dbReference>
<feature type="coiled-coil region" evidence="1">
    <location>
        <begin position="262"/>
        <end position="289"/>
    </location>
</feature>
<feature type="transmembrane region" description="Helical" evidence="3">
    <location>
        <begin position="428"/>
        <end position="453"/>
    </location>
</feature>
<dbReference type="RefSeq" id="XP_023627932.1">
    <property type="nucleotide sequence ID" value="XM_023772164.1"/>
</dbReference>
<dbReference type="AlphaFoldDB" id="A0A2D3VJE8"/>
<dbReference type="Proteomes" id="UP000225277">
    <property type="component" value="Unassembled WGS sequence"/>
</dbReference>